<organism evidence="2 3">
    <name type="scientific">Sinisalibacter lacisalsi</name>
    <dbReference type="NCBI Taxonomy" id="1526570"/>
    <lineage>
        <taxon>Bacteria</taxon>
        <taxon>Pseudomonadati</taxon>
        <taxon>Pseudomonadota</taxon>
        <taxon>Alphaproteobacteria</taxon>
        <taxon>Rhodobacterales</taxon>
        <taxon>Roseobacteraceae</taxon>
        <taxon>Sinisalibacter</taxon>
    </lineage>
</organism>
<dbReference type="Gene3D" id="3.30.300.20">
    <property type="match status" value="1"/>
</dbReference>
<evidence type="ECO:0000313" key="2">
    <source>
        <dbReference type="EMBL" id="GGD33125.1"/>
    </source>
</evidence>
<dbReference type="PANTHER" id="PTHR39624">
    <property type="entry name" value="PROTEIN INVOLVED IN RIMO-MEDIATED BETA-METHYLTHIOLATION OF RIBOSOMAL PROTEIN S12 YCAO"/>
    <property type="match status" value="1"/>
</dbReference>
<dbReference type="RefSeq" id="WP_188527158.1">
    <property type="nucleotide sequence ID" value="NZ_BMGI01000002.1"/>
</dbReference>
<dbReference type="InterPro" id="IPR029058">
    <property type="entry name" value="AB_hydrolase_fold"/>
</dbReference>
<dbReference type="Proteomes" id="UP000617355">
    <property type="component" value="Unassembled WGS sequence"/>
</dbReference>
<dbReference type="InterPro" id="IPR003718">
    <property type="entry name" value="OsmC/Ohr_fam"/>
</dbReference>
<keyword evidence="3" id="KW-1185">Reference proteome</keyword>
<evidence type="ECO:0000259" key="1">
    <source>
        <dbReference type="Pfam" id="PF12146"/>
    </source>
</evidence>
<dbReference type="InterPro" id="IPR015946">
    <property type="entry name" value="KH_dom-like_a/b"/>
</dbReference>
<dbReference type="SUPFAM" id="SSF53474">
    <property type="entry name" value="alpha/beta-Hydrolases"/>
    <property type="match status" value="1"/>
</dbReference>
<dbReference type="SUPFAM" id="SSF82784">
    <property type="entry name" value="OsmC-like"/>
    <property type="match status" value="1"/>
</dbReference>
<dbReference type="PANTHER" id="PTHR39624:SF2">
    <property type="entry name" value="OSMC-LIKE PROTEIN"/>
    <property type="match status" value="1"/>
</dbReference>
<gene>
    <name evidence="2" type="ORF">GCM10011358_16540</name>
</gene>
<reference evidence="3" key="1">
    <citation type="journal article" date="2019" name="Int. J. Syst. Evol. Microbiol.">
        <title>The Global Catalogue of Microorganisms (GCM) 10K type strain sequencing project: providing services to taxonomists for standard genome sequencing and annotation.</title>
        <authorList>
            <consortium name="The Broad Institute Genomics Platform"/>
            <consortium name="The Broad Institute Genome Sequencing Center for Infectious Disease"/>
            <person name="Wu L."/>
            <person name="Ma J."/>
        </authorList>
    </citation>
    <scope>NUCLEOTIDE SEQUENCE [LARGE SCALE GENOMIC DNA]</scope>
    <source>
        <strain evidence="3">CGMCC 1.12922</strain>
    </source>
</reference>
<dbReference type="InterPro" id="IPR022742">
    <property type="entry name" value="Hydrolase_4"/>
</dbReference>
<protein>
    <submittedName>
        <fullName evidence="2">Osmotically inducible protein C</fullName>
    </submittedName>
</protein>
<proteinExistence type="predicted"/>
<feature type="domain" description="Serine aminopeptidase S33" evidence="1">
    <location>
        <begin position="48"/>
        <end position="144"/>
    </location>
</feature>
<dbReference type="Pfam" id="PF12146">
    <property type="entry name" value="Hydrolase_4"/>
    <property type="match status" value="1"/>
</dbReference>
<dbReference type="InterPro" id="IPR036102">
    <property type="entry name" value="OsmC/Ohrsf"/>
</dbReference>
<evidence type="ECO:0000313" key="3">
    <source>
        <dbReference type="Proteomes" id="UP000617355"/>
    </source>
</evidence>
<name>A0ABQ1QMP2_9RHOB</name>
<sequence>MKTESFTFTGHDGGELAGRLDLPEGPVRATALFAHCFTCSKNILPARRIAARLTEAGLAVLRFDFTGLGQSEGEFADTTFASNIGDLHAAAEALAARGMAPSLMIGHSLGGTAVLKAAAALDGIKAVVTLGSPAAPNHVTHNFARRLEEIERNGVAEVDLGGRKFNISKAFLDDIQEHDLTAAIHGLGAALLVMHAPRDMVVGIDNAAEIFKAARHPKSFVTLGDADHMISRSEDAEYAATVIAAWAGRYLGIDRAAPATRAMPAPADPAPEGTVRVREIDPEGFTQEIANGPWHGFIGDEPEEVGGGNKGPNPYALLKAALGTCTSMTMRMYARVKKWPVTGISVDVTHRKEPAADGAKDDRGRPLKVDVFTRRITLEGDLDDGQRARLIEIADRCPVHLTLHRASRIETEVAG</sequence>
<dbReference type="Pfam" id="PF02566">
    <property type="entry name" value="OsmC"/>
    <property type="match status" value="1"/>
</dbReference>
<comment type="caution">
    <text evidence="2">The sequence shown here is derived from an EMBL/GenBank/DDBJ whole genome shotgun (WGS) entry which is preliminary data.</text>
</comment>
<dbReference type="Gene3D" id="3.40.50.1820">
    <property type="entry name" value="alpha/beta hydrolase"/>
    <property type="match status" value="1"/>
</dbReference>
<dbReference type="EMBL" id="BMGI01000002">
    <property type="protein sequence ID" value="GGD33125.1"/>
    <property type="molecule type" value="Genomic_DNA"/>
</dbReference>
<accession>A0ABQ1QMP2</accession>